<sequence>MSTVNYSFNWPSGPKDVVVTGEFDEWKGSFHLKKSPTTGEFEVTLPVGIPAEKDRVFFKFIVDGQWVTSGFYKIGTDQAGIENNYISKQDLHQAVGVADSSTTPKATETRTASAPQPGDTAEAVVARSSKNLDVKPSVPQTTSSSTHRHEPHSGHHHEHGHDHDHEDQHRQHHHHHHHHHHRGEPAATTTTPSKTKESHAANGAGVAATELPARSAGGDALAASAAASALRKVKIKRKIKKNKKTGERIVVSEERIPLNEDDEAVLGSTTFEEEEFSPAAKTSTSGSAQGTPRLANAAAGAAVGAAAGTASVPPSVTGTNTPTPTRQRPKHLQQGAPVVGSVNSPSNSPSIRKTRPVSATGVTRSPSAGPSRNGSTKERPVSAVGRPASPSRSRSGTPVGLSGSAAASAGATAATAAARKDRPTSTVITDSTPSSARKTVSRGGSIKKATNELGSAEAKGSSGATGPLGTRLPGNANEETFHILPIDTSDGDNTAFKSLAGEPGPFVPSNQEQLKAFSEVNDNVDPQAFNERLNRQFKTEHNISEKESNKKLDEKIDQQANAENLGRQHGLDDLDKKANKNKLEEISKGDAAGKLKNDENLHKLGEDALHGKVDKEDAFDTLKNDKSNLTDAGKSLASDAKGSGTGASVDTGADTTGTKNSLGNLGKDDTLKELGKDATQGNVNKGDALDKLGKDSILKDAGEGAAVGVLGGGVVSKSKSKTKKKNKKNREKKKNKNKAAKSSEEESREKSGTPDTIVSSEVTSGEEKGSEEDKGVKSAGSDRDDLKGPSGNGQKLDGNDSFANDGFSNIATTSDSTGQVDDKEVATSAPGALAGATGVAGISTANTDERKLGTEALEKTDLGKKASEPTKKTESDERANILSKEAGPLGKDTTSATGAPANISKQESLSTKKVPENSLKRSEPSELHEKQTTLPTLDPRARKGAADTGSEARPISSQQYNEFDTDGNEKDEVSLDPSKQNTSEPTGQQVPKTTVANAGAGAASSKDLAKKTGKTTPSPTKSKEANDTTPTKTKRHSLADSGSKLGKSPQSKSTRPKSVSDTVKKESKDSATKSVSGSAGSTELASGTPKGTSGTKSKKEIATDALKQGKCEAETSKGKSAKDAAADLAKTGKSSVEGGKGRNEVAKDVLKQGKSEAGSAKGKSAKEIVTDAAKTGKKEADASKGKGAKGVAGETANAGKSESGATAAAEQKPPPQSSLANAANRTEKKKKVGLWTRIKRILQ</sequence>
<feature type="compositionally biased region" description="Polar residues" evidence="3">
    <location>
        <begin position="806"/>
        <end position="819"/>
    </location>
</feature>
<dbReference type="Pfam" id="PF16561">
    <property type="entry name" value="AMPK1_CBM"/>
    <property type="match status" value="1"/>
</dbReference>
<dbReference type="CDD" id="cd02859">
    <property type="entry name" value="E_set_AMPKbeta_like_N"/>
    <property type="match status" value="1"/>
</dbReference>
<feature type="region of interest" description="Disordered" evidence="3">
    <location>
        <begin position="622"/>
        <end position="690"/>
    </location>
</feature>
<feature type="compositionally biased region" description="Polar residues" evidence="3">
    <location>
        <begin position="653"/>
        <end position="663"/>
    </location>
</feature>
<feature type="compositionally biased region" description="Polar residues" evidence="3">
    <location>
        <begin position="312"/>
        <end position="326"/>
    </location>
</feature>
<dbReference type="SUPFAM" id="SSF81296">
    <property type="entry name" value="E set domains"/>
    <property type="match status" value="1"/>
</dbReference>
<reference evidence="5 6" key="1">
    <citation type="submission" date="2016-08" db="EMBL/GenBank/DDBJ databases">
        <title>Draft genome sequence of allopolyploid Zygosaccharomyces rouxii.</title>
        <authorList>
            <person name="Watanabe J."/>
            <person name="Uehara K."/>
            <person name="Mogi Y."/>
            <person name="Tsukioka Y."/>
        </authorList>
    </citation>
    <scope>NUCLEOTIDE SEQUENCE [LARGE SCALE GENOMIC DNA]</scope>
    <source>
        <strain evidence="5 6">NBRC 110957</strain>
    </source>
</reference>
<feature type="region of interest" description="Disordered" evidence="3">
    <location>
        <begin position="537"/>
        <end position="599"/>
    </location>
</feature>
<feature type="compositionally biased region" description="Basic residues" evidence="3">
    <location>
        <begin position="718"/>
        <end position="739"/>
    </location>
</feature>
<dbReference type="InterPro" id="IPR013783">
    <property type="entry name" value="Ig-like_fold"/>
</dbReference>
<evidence type="ECO:0000313" key="6">
    <source>
        <dbReference type="Proteomes" id="UP000187013"/>
    </source>
</evidence>
<feature type="compositionally biased region" description="Polar residues" evidence="3">
    <location>
        <begin position="753"/>
        <end position="763"/>
    </location>
</feature>
<evidence type="ECO:0000313" key="5">
    <source>
        <dbReference type="EMBL" id="GAV55566.1"/>
    </source>
</evidence>
<feature type="region of interest" description="Disordered" evidence="3">
    <location>
        <begin position="705"/>
        <end position="1235"/>
    </location>
</feature>
<feature type="compositionally biased region" description="Basic and acidic residues" evidence="3">
    <location>
        <begin position="765"/>
        <end position="787"/>
    </location>
</feature>
<dbReference type="InterPro" id="IPR032640">
    <property type="entry name" value="AMPK1_CBM"/>
</dbReference>
<dbReference type="GO" id="GO:0019901">
    <property type="term" value="F:protein kinase binding"/>
    <property type="evidence" value="ECO:0007669"/>
    <property type="project" value="TreeGrafter"/>
</dbReference>
<accession>A0A1Q3AIK7</accession>
<feature type="compositionally biased region" description="Polar residues" evidence="3">
    <location>
        <begin position="360"/>
        <end position="374"/>
    </location>
</feature>
<dbReference type="Proteomes" id="UP000187013">
    <property type="component" value="Unassembled WGS sequence"/>
</dbReference>
<dbReference type="EMBL" id="BDGX01000048">
    <property type="protein sequence ID" value="GAV55566.1"/>
    <property type="molecule type" value="Genomic_DNA"/>
</dbReference>
<feature type="region of interest" description="Disordered" evidence="3">
    <location>
        <begin position="269"/>
        <end position="509"/>
    </location>
</feature>
<dbReference type="GO" id="GO:0007165">
    <property type="term" value="P:signal transduction"/>
    <property type="evidence" value="ECO:0007669"/>
    <property type="project" value="TreeGrafter"/>
</dbReference>
<dbReference type="GO" id="GO:0031588">
    <property type="term" value="C:nucleotide-activated protein kinase complex"/>
    <property type="evidence" value="ECO:0007669"/>
    <property type="project" value="TreeGrafter"/>
</dbReference>
<feature type="compositionally biased region" description="Basic and acidic residues" evidence="3">
    <location>
        <begin position="147"/>
        <end position="169"/>
    </location>
</feature>
<comment type="caution">
    <text evidence="5">The sequence shown here is derived from an EMBL/GenBank/DDBJ whole genome shotgun (WGS) entry which is preliminary data.</text>
</comment>
<feature type="compositionally biased region" description="Polar residues" evidence="3">
    <location>
        <begin position="1072"/>
        <end position="1085"/>
    </location>
</feature>
<dbReference type="InterPro" id="IPR050827">
    <property type="entry name" value="CRP1_MDG1_kinase"/>
</dbReference>
<feature type="compositionally biased region" description="Basic and acidic residues" evidence="3">
    <location>
        <begin position="537"/>
        <end position="557"/>
    </location>
</feature>
<feature type="region of interest" description="Disordered" evidence="3">
    <location>
        <begin position="96"/>
        <end position="204"/>
    </location>
</feature>
<feature type="compositionally biased region" description="Basic and acidic residues" evidence="3">
    <location>
        <begin position="666"/>
        <end position="676"/>
    </location>
</feature>
<feature type="compositionally biased region" description="Polar residues" evidence="3">
    <location>
        <begin position="1048"/>
        <end position="1061"/>
    </location>
</feature>
<feature type="compositionally biased region" description="Polar residues" evidence="3">
    <location>
        <begin position="99"/>
        <end position="114"/>
    </location>
</feature>
<feature type="compositionally biased region" description="Polar residues" evidence="3">
    <location>
        <begin position="424"/>
        <end position="438"/>
    </location>
</feature>
<dbReference type="OrthoDB" id="5976022at2759"/>
<feature type="compositionally biased region" description="Basic and acidic residues" evidence="3">
    <location>
        <begin position="913"/>
        <end position="931"/>
    </location>
</feature>
<feature type="compositionally biased region" description="Low complexity" evidence="3">
    <location>
        <begin position="382"/>
        <end position="417"/>
    </location>
</feature>
<feature type="compositionally biased region" description="Basic and acidic residues" evidence="3">
    <location>
        <begin position="847"/>
        <end position="879"/>
    </location>
</feature>
<name>A0A1Q3AIK7_ZYGRO</name>
<dbReference type="PANTHER" id="PTHR10343:SF81">
    <property type="entry name" value="CRUCIFORM DNA-RECOGNIZING PROTEIN 1-RELATED"/>
    <property type="match status" value="1"/>
</dbReference>
<feature type="compositionally biased region" description="Polar residues" evidence="3">
    <location>
        <begin position="977"/>
        <end position="996"/>
    </location>
</feature>
<dbReference type="AlphaFoldDB" id="A0A1Q3AIK7"/>
<feature type="compositionally biased region" description="Low complexity" evidence="3">
    <location>
        <begin position="1086"/>
        <end position="1095"/>
    </location>
</feature>
<feature type="compositionally biased region" description="Basic and acidic residues" evidence="3">
    <location>
        <begin position="1164"/>
        <end position="1184"/>
    </location>
</feature>
<evidence type="ECO:0000256" key="3">
    <source>
        <dbReference type="SAM" id="MobiDB-lite"/>
    </source>
</evidence>
<dbReference type="PANTHER" id="PTHR10343">
    <property type="entry name" value="5'-AMP-ACTIVATED PROTEIN KINASE , BETA SUBUNIT"/>
    <property type="match status" value="1"/>
</dbReference>
<feature type="compositionally biased region" description="Polar residues" evidence="3">
    <location>
        <begin position="892"/>
        <end position="911"/>
    </location>
</feature>
<feature type="compositionally biased region" description="Low complexity" evidence="3">
    <location>
        <begin position="337"/>
        <end position="350"/>
    </location>
</feature>
<feature type="compositionally biased region" description="Basic and acidic residues" evidence="3">
    <location>
        <begin position="1139"/>
        <end position="1154"/>
    </location>
</feature>
<gene>
    <name evidence="5" type="ORF">ZYGR_0AV01980</name>
</gene>
<dbReference type="GO" id="GO:0005634">
    <property type="term" value="C:nucleus"/>
    <property type="evidence" value="ECO:0007669"/>
    <property type="project" value="TreeGrafter"/>
</dbReference>
<dbReference type="GO" id="GO:0005737">
    <property type="term" value="C:cytoplasm"/>
    <property type="evidence" value="ECO:0007669"/>
    <property type="project" value="TreeGrafter"/>
</dbReference>
<feature type="compositionally biased region" description="Basic residues" evidence="3">
    <location>
        <begin position="170"/>
        <end position="182"/>
    </location>
</feature>
<feature type="compositionally biased region" description="Low complexity" evidence="3">
    <location>
        <begin position="295"/>
        <end position="310"/>
    </location>
</feature>
<feature type="domain" description="AMP-activated protein kinase glycogen-binding" evidence="4">
    <location>
        <begin position="5"/>
        <end position="87"/>
    </location>
</feature>
<evidence type="ECO:0000259" key="4">
    <source>
        <dbReference type="Pfam" id="PF16561"/>
    </source>
</evidence>
<comment type="similarity">
    <text evidence="2">Belongs to the CRP1/MDG1 family.</text>
</comment>
<dbReference type="InterPro" id="IPR014756">
    <property type="entry name" value="Ig_E-set"/>
</dbReference>
<organism evidence="5 6">
    <name type="scientific">Zygosaccharomyces rouxii</name>
    <dbReference type="NCBI Taxonomy" id="4956"/>
    <lineage>
        <taxon>Eukaryota</taxon>
        <taxon>Fungi</taxon>
        <taxon>Dikarya</taxon>
        <taxon>Ascomycota</taxon>
        <taxon>Saccharomycotina</taxon>
        <taxon>Saccharomycetes</taxon>
        <taxon>Saccharomycetales</taxon>
        <taxon>Saccharomycetaceae</taxon>
        <taxon>Zygosaccharomyces</taxon>
    </lineage>
</organism>
<protein>
    <recommendedName>
        <fullName evidence="4">AMP-activated protein kinase glycogen-binding domain-containing protein</fullName>
    </recommendedName>
</protein>
<feature type="compositionally biased region" description="Basic and acidic residues" evidence="3">
    <location>
        <begin position="569"/>
        <end position="599"/>
    </location>
</feature>
<evidence type="ECO:0000256" key="1">
    <source>
        <dbReference type="ARBA" id="ARBA00022553"/>
    </source>
</evidence>
<feature type="compositionally biased region" description="Polar residues" evidence="3">
    <location>
        <begin position="280"/>
        <end position="290"/>
    </location>
</feature>
<dbReference type="Gene3D" id="2.60.40.10">
    <property type="entry name" value="Immunoglobulins"/>
    <property type="match status" value="1"/>
</dbReference>
<keyword evidence="1" id="KW-0597">Phosphoprotein</keyword>
<proteinExistence type="inferred from homology"/>
<evidence type="ECO:0000256" key="2">
    <source>
        <dbReference type="ARBA" id="ARBA00038216"/>
    </source>
</evidence>
<feature type="compositionally biased region" description="Basic and acidic residues" evidence="3">
    <location>
        <begin position="1097"/>
        <end position="1125"/>
    </location>
</feature>
<feature type="compositionally biased region" description="Basic and acidic residues" evidence="3">
    <location>
        <begin position="1062"/>
        <end position="1071"/>
    </location>
</feature>
<feature type="compositionally biased region" description="Basic and acidic residues" evidence="3">
    <location>
        <begin position="741"/>
        <end position="752"/>
    </location>
</feature>